<feature type="transmembrane region" description="Helical" evidence="5">
    <location>
        <begin position="48"/>
        <end position="68"/>
    </location>
</feature>
<dbReference type="Proteomes" id="UP000012092">
    <property type="component" value="Unassembled WGS sequence"/>
</dbReference>
<dbReference type="InterPro" id="IPR039020">
    <property type="entry name" value="PaxB-like"/>
</dbReference>
<comment type="caution">
    <text evidence="6">The sequence shown here is derived from an EMBL/GenBank/DDBJ whole genome shotgun (WGS) entry which is preliminary data.</text>
</comment>
<feature type="transmembrane region" description="Helical" evidence="5">
    <location>
        <begin position="111"/>
        <end position="132"/>
    </location>
</feature>
<dbReference type="Pfam" id="PF25129">
    <property type="entry name" value="Pyr4-TMTC"/>
    <property type="match status" value="1"/>
</dbReference>
<evidence type="ECO:0000313" key="7">
    <source>
        <dbReference type="Proteomes" id="UP000012092"/>
    </source>
</evidence>
<evidence type="ECO:0000313" key="6">
    <source>
        <dbReference type="EMBL" id="EMO02748.1"/>
    </source>
</evidence>
<feature type="transmembrane region" description="Helical" evidence="5">
    <location>
        <begin position="23"/>
        <end position="41"/>
    </location>
</feature>
<protein>
    <submittedName>
        <fullName evidence="6">Putative membrane protein</fullName>
    </submittedName>
</protein>
<dbReference type="AlphaFoldDB" id="M6RPA4"/>
<dbReference type="GO" id="GO:0016020">
    <property type="term" value="C:membrane"/>
    <property type="evidence" value="ECO:0007669"/>
    <property type="project" value="UniProtKB-SubCell"/>
</dbReference>
<reference evidence="6 7" key="1">
    <citation type="submission" date="2013-01" db="EMBL/GenBank/DDBJ databases">
        <authorList>
            <person name="Harkins D.M."/>
            <person name="Durkin A.S."/>
            <person name="Brinkac L.M."/>
            <person name="Haft D.H."/>
            <person name="Selengut J.D."/>
            <person name="Sanka R."/>
            <person name="DePew J."/>
            <person name="Purushe J."/>
            <person name="Picardeau M."/>
            <person name="Werts C."/>
            <person name="Goarant C."/>
            <person name="Vinetz J.M."/>
            <person name="Sutton G.G."/>
            <person name="Nierman W.C."/>
            <person name="Fouts D.E."/>
        </authorList>
    </citation>
    <scope>NUCLEOTIDE SEQUENCE [LARGE SCALE GENOMIC DNA]</scope>
    <source>
        <strain evidence="6 7">Verdun HP</strain>
    </source>
</reference>
<accession>M6RPA4</accession>
<feature type="transmembrane region" description="Helical" evidence="5">
    <location>
        <begin position="196"/>
        <end position="217"/>
    </location>
</feature>
<dbReference type="PANTHER" id="PTHR42038:SF2">
    <property type="entry name" value="TERPENE CYCLASE AUSL"/>
    <property type="match status" value="1"/>
</dbReference>
<feature type="transmembrane region" description="Helical" evidence="5">
    <location>
        <begin position="80"/>
        <end position="99"/>
    </location>
</feature>
<evidence type="ECO:0000256" key="5">
    <source>
        <dbReference type="SAM" id="Phobius"/>
    </source>
</evidence>
<dbReference type="EMBL" id="AHNZ02000983">
    <property type="protein sequence ID" value="EMO02748.1"/>
    <property type="molecule type" value="Genomic_DNA"/>
</dbReference>
<keyword evidence="2 5" id="KW-0812">Transmembrane</keyword>
<evidence type="ECO:0000256" key="2">
    <source>
        <dbReference type="ARBA" id="ARBA00022692"/>
    </source>
</evidence>
<keyword evidence="4 5" id="KW-0472">Membrane</keyword>
<keyword evidence="3 5" id="KW-1133">Transmembrane helix</keyword>
<sequence length="253" mass="30319">MGFLERILTDPYYLGKFTLLENVFLLIGVVFWAYVYFALIVDSNRKQFVEMPVFIACGNIVWEFLWGFVIQEDMGIVLNWGYKLAFLLDVVIFYNVFRYGQKQFKISISTLEYRILLLVLLLSWGALIYTYYVNRYDLFTGSNSAYILNLFISAMYPVLFLSMNDNRLFSYPIAWCKFWGTVFFTVFLFLYFPKEYFVLCLGILVFIADAYYVYLFAKNQKVIYKKCQLEPRLLFIKRKSYWRITFLRFTEGF</sequence>
<feature type="transmembrane region" description="Helical" evidence="5">
    <location>
        <begin position="144"/>
        <end position="161"/>
    </location>
</feature>
<name>M6RPA4_LEPIR</name>
<organism evidence="6 7">
    <name type="scientific">Leptospira interrogans serovar Icterohaemorrhagiae str. Verdun HP</name>
    <dbReference type="NCBI Taxonomy" id="1049910"/>
    <lineage>
        <taxon>Bacteria</taxon>
        <taxon>Pseudomonadati</taxon>
        <taxon>Spirochaetota</taxon>
        <taxon>Spirochaetia</taxon>
        <taxon>Leptospirales</taxon>
        <taxon>Leptospiraceae</taxon>
        <taxon>Leptospira</taxon>
    </lineage>
</organism>
<dbReference type="GO" id="GO:0016829">
    <property type="term" value="F:lyase activity"/>
    <property type="evidence" value="ECO:0007669"/>
    <property type="project" value="InterPro"/>
</dbReference>
<dbReference type="PANTHER" id="PTHR42038">
    <property type="match status" value="1"/>
</dbReference>
<evidence type="ECO:0000256" key="1">
    <source>
        <dbReference type="ARBA" id="ARBA00004141"/>
    </source>
</evidence>
<feature type="transmembrane region" description="Helical" evidence="5">
    <location>
        <begin position="168"/>
        <end position="190"/>
    </location>
</feature>
<evidence type="ECO:0000256" key="3">
    <source>
        <dbReference type="ARBA" id="ARBA00022989"/>
    </source>
</evidence>
<proteinExistence type="predicted"/>
<comment type="subcellular location">
    <subcellularLocation>
        <location evidence="1">Membrane</location>
        <topology evidence="1">Multi-pass membrane protein</topology>
    </subcellularLocation>
</comment>
<evidence type="ECO:0000256" key="4">
    <source>
        <dbReference type="ARBA" id="ARBA00023136"/>
    </source>
</evidence>
<gene>
    <name evidence="6" type="ORF">LEP1GSC116_3744</name>
</gene>